<evidence type="ECO:0000256" key="2">
    <source>
        <dbReference type="ARBA" id="ARBA00022833"/>
    </source>
</evidence>
<protein>
    <recommendedName>
        <fullName evidence="4">RING-type domain-containing protein</fullName>
    </recommendedName>
</protein>
<keyword evidence="2" id="KW-0862">Zinc</keyword>
<dbReference type="PROSITE" id="PS50089">
    <property type="entry name" value="ZF_RING_2"/>
    <property type="match status" value="1"/>
</dbReference>
<keyword evidence="1 3" id="KW-0479">Metal-binding</keyword>
<organism evidence="5 6">
    <name type="scientific">Patella caerulea</name>
    <name type="common">Rayed Mediterranean limpet</name>
    <dbReference type="NCBI Taxonomy" id="87958"/>
    <lineage>
        <taxon>Eukaryota</taxon>
        <taxon>Metazoa</taxon>
        <taxon>Spiralia</taxon>
        <taxon>Lophotrochozoa</taxon>
        <taxon>Mollusca</taxon>
        <taxon>Gastropoda</taxon>
        <taxon>Patellogastropoda</taxon>
        <taxon>Patelloidea</taxon>
        <taxon>Patellidae</taxon>
        <taxon>Patella</taxon>
    </lineage>
</organism>
<comment type="caution">
    <text evidence="5">The sequence shown here is derived from an EMBL/GenBank/DDBJ whole genome shotgun (WGS) entry which is preliminary data.</text>
</comment>
<dbReference type="AlphaFoldDB" id="A0AAN8PWW5"/>
<evidence type="ECO:0000256" key="3">
    <source>
        <dbReference type="PROSITE-ProRule" id="PRU00175"/>
    </source>
</evidence>
<dbReference type="InterPro" id="IPR013083">
    <property type="entry name" value="Znf_RING/FYVE/PHD"/>
</dbReference>
<dbReference type="Gene3D" id="3.30.40.10">
    <property type="entry name" value="Zinc/RING finger domain, C3HC4 (zinc finger)"/>
    <property type="match status" value="1"/>
</dbReference>
<dbReference type="InterPro" id="IPR001841">
    <property type="entry name" value="Znf_RING"/>
</dbReference>
<proteinExistence type="predicted"/>
<accession>A0AAN8PWW5</accession>
<evidence type="ECO:0000256" key="1">
    <source>
        <dbReference type="ARBA" id="ARBA00022771"/>
    </source>
</evidence>
<dbReference type="PANTHER" id="PTHR15379">
    <property type="entry name" value="CELL GROWTH REGULATOR WITH RING FINGER DOMAIN PROTEIN 1"/>
    <property type="match status" value="1"/>
</dbReference>
<evidence type="ECO:0000313" key="5">
    <source>
        <dbReference type="EMBL" id="KAK6180926.1"/>
    </source>
</evidence>
<dbReference type="PANTHER" id="PTHR15379:SF2">
    <property type="entry name" value="CELL GROWTH REGULATOR WITH RING FINGER DOMAIN PROTEIN 1"/>
    <property type="match status" value="1"/>
</dbReference>
<dbReference type="Proteomes" id="UP001347796">
    <property type="component" value="Unassembled WGS sequence"/>
</dbReference>
<feature type="domain" description="RING-type" evidence="4">
    <location>
        <begin position="215"/>
        <end position="250"/>
    </location>
</feature>
<evidence type="ECO:0000313" key="6">
    <source>
        <dbReference type="Proteomes" id="UP001347796"/>
    </source>
</evidence>
<reference evidence="5 6" key="1">
    <citation type="submission" date="2024-01" db="EMBL/GenBank/DDBJ databases">
        <title>The genome of the rayed Mediterranean limpet Patella caerulea (Linnaeus, 1758).</title>
        <authorList>
            <person name="Anh-Thu Weber A."/>
            <person name="Halstead-Nussloch G."/>
        </authorList>
    </citation>
    <scope>NUCLEOTIDE SEQUENCE [LARGE SCALE GENOMIC DNA]</scope>
    <source>
        <strain evidence="5">AATW-2023a</strain>
        <tissue evidence="5">Whole specimen</tissue>
    </source>
</reference>
<dbReference type="GO" id="GO:0030308">
    <property type="term" value="P:negative regulation of cell growth"/>
    <property type="evidence" value="ECO:0007669"/>
    <property type="project" value="TreeGrafter"/>
</dbReference>
<dbReference type="SUPFAM" id="SSF57850">
    <property type="entry name" value="RING/U-box"/>
    <property type="match status" value="1"/>
</dbReference>
<keyword evidence="1 3" id="KW-0863">Zinc-finger</keyword>
<dbReference type="InterPro" id="IPR042496">
    <property type="entry name" value="CGRF1"/>
</dbReference>
<dbReference type="GO" id="GO:0008270">
    <property type="term" value="F:zinc ion binding"/>
    <property type="evidence" value="ECO:0007669"/>
    <property type="project" value="UniProtKB-KW"/>
</dbReference>
<gene>
    <name evidence="5" type="ORF">SNE40_008891</name>
</gene>
<name>A0AAN8PWW5_PATCE</name>
<dbReference type="Pfam" id="PF13920">
    <property type="entry name" value="zf-C3HC4_3"/>
    <property type="match status" value="1"/>
</dbReference>
<keyword evidence="6" id="KW-1185">Reference proteome</keyword>
<dbReference type="CDD" id="cd16787">
    <property type="entry name" value="mRING-HC-C3HC5_CGRF1"/>
    <property type="match status" value="1"/>
</dbReference>
<sequence length="298" mass="34471">MMNFQNSTKFQEMTKVKNVFYCQLSKKQHSSIQDGVHLQISQVLPLTIYLVWGAFVNTVYEEFLKDTKTIKEEVENLTFMEKKCWKIEKIERSSNSINPVVVDLECPSVLHTNNYGEPSRQYYPLVVIMVQTENNLTSFQHEYNVNAMMTIIHLQDSQTALQSYIIGQYVKLDGRQVFSLQPIFVTSSDEVGELGTENNLPKTDSSNNCQDTDICVVCQNLPVSHVVLPCRHACVCSNCFQRIEKCPMCRGYLDSYFTLHETNIEAETADNSTDSLSNNFQTRWEMWNQRLNEFLGYR</sequence>
<dbReference type="EMBL" id="JAZGQO010000007">
    <property type="protein sequence ID" value="KAK6180926.1"/>
    <property type="molecule type" value="Genomic_DNA"/>
</dbReference>
<evidence type="ECO:0000259" key="4">
    <source>
        <dbReference type="PROSITE" id="PS50089"/>
    </source>
</evidence>